<dbReference type="Proteomes" id="UP000184074">
    <property type="component" value="Unassembled WGS sequence"/>
</dbReference>
<dbReference type="AlphaFoldDB" id="A0A1M5MUF5"/>
<gene>
    <name evidence="1" type="ORF">SAMN05444003_1024</name>
</gene>
<protein>
    <submittedName>
        <fullName evidence="1">Uncharacterized protein</fullName>
    </submittedName>
</protein>
<accession>A0A1M5MUF5</accession>
<evidence type="ECO:0000313" key="1">
    <source>
        <dbReference type="EMBL" id="SHG80835.1"/>
    </source>
</evidence>
<dbReference type="OrthoDB" id="7862371at2"/>
<reference evidence="1 2" key="1">
    <citation type="submission" date="2016-11" db="EMBL/GenBank/DDBJ databases">
        <authorList>
            <person name="Jaros S."/>
            <person name="Januszkiewicz K."/>
            <person name="Wedrychowicz H."/>
        </authorList>
    </citation>
    <scope>NUCLEOTIDE SEQUENCE [LARGE SCALE GENOMIC DNA]</scope>
    <source>
        <strain evidence="1 2">DSM 28715</strain>
    </source>
</reference>
<dbReference type="EMBL" id="FQXB01000001">
    <property type="protein sequence ID" value="SHG80835.1"/>
    <property type="molecule type" value="Genomic_DNA"/>
</dbReference>
<evidence type="ECO:0000313" key="2">
    <source>
        <dbReference type="Proteomes" id="UP000184074"/>
    </source>
</evidence>
<keyword evidence="2" id="KW-1185">Reference proteome</keyword>
<sequence>MRSWVLFIPFAALVVLSGYLGYQMGKVAPPSEGDVIARWAEKYVAWAGGDAKATDCSATPGRGEVWMIITCVPDAPQQSISYQVNRAGQLVQPGAGQSGPEA</sequence>
<organism evidence="1 2">
    <name type="scientific">Cognatiyoonia sediminum</name>
    <dbReference type="NCBI Taxonomy" id="1508389"/>
    <lineage>
        <taxon>Bacteria</taxon>
        <taxon>Pseudomonadati</taxon>
        <taxon>Pseudomonadota</taxon>
        <taxon>Alphaproteobacteria</taxon>
        <taxon>Rhodobacterales</taxon>
        <taxon>Paracoccaceae</taxon>
        <taxon>Cognatiyoonia</taxon>
    </lineage>
</organism>
<proteinExistence type="predicted"/>
<dbReference type="RefSeq" id="WP_072899764.1">
    <property type="nucleotide sequence ID" value="NZ_FQXB01000001.1"/>
</dbReference>
<dbReference type="STRING" id="1508389.SAMN05444003_1024"/>
<name>A0A1M5MUF5_9RHOB</name>